<reference evidence="2" key="1">
    <citation type="submission" date="2020-08" db="EMBL/GenBank/DDBJ databases">
        <title>Genome sequencing and assembly of the red palm weevil Rhynchophorus ferrugineus.</title>
        <authorList>
            <person name="Dias G.B."/>
            <person name="Bergman C.M."/>
            <person name="Manee M."/>
        </authorList>
    </citation>
    <scope>NUCLEOTIDE SEQUENCE</scope>
    <source>
        <strain evidence="2">AA-2017</strain>
        <tissue evidence="2">Whole larva</tissue>
    </source>
</reference>
<comment type="caution">
    <text evidence="2">The sequence shown here is derived from an EMBL/GenBank/DDBJ whole genome shotgun (WGS) entry which is preliminary data.</text>
</comment>
<proteinExistence type="predicted"/>
<dbReference type="AlphaFoldDB" id="A0A834MNL3"/>
<protein>
    <submittedName>
        <fullName evidence="2">Uncharacterized protein</fullName>
    </submittedName>
</protein>
<name>A0A834MNL3_RHYFE</name>
<sequence>MRYLANHGHTTVPDTRTLEGDRATDSALNDRVLGSVVGSDERAVTYTREILRALRFGCCELSGRGIL</sequence>
<keyword evidence="3" id="KW-1185">Reference proteome</keyword>
<evidence type="ECO:0000313" key="3">
    <source>
        <dbReference type="Proteomes" id="UP000625711"/>
    </source>
</evidence>
<organism evidence="2 3">
    <name type="scientific">Rhynchophorus ferrugineus</name>
    <name type="common">Red palm weevil</name>
    <name type="synonym">Curculio ferrugineus</name>
    <dbReference type="NCBI Taxonomy" id="354439"/>
    <lineage>
        <taxon>Eukaryota</taxon>
        <taxon>Metazoa</taxon>
        <taxon>Ecdysozoa</taxon>
        <taxon>Arthropoda</taxon>
        <taxon>Hexapoda</taxon>
        <taxon>Insecta</taxon>
        <taxon>Pterygota</taxon>
        <taxon>Neoptera</taxon>
        <taxon>Endopterygota</taxon>
        <taxon>Coleoptera</taxon>
        <taxon>Polyphaga</taxon>
        <taxon>Cucujiformia</taxon>
        <taxon>Curculionidae</taxon>
        <taxon>Dryophthorinae</taxon>
        <taxon>Rhynchophorus</taxon>
    </lineage>
</organism>
<gene>
    <name evidence="2" type="ORF">GWI33_009546</name>
</gene>
<dbReference type="EMBL" id="JAACXV010000042">
    <property type="protein sequence ID" value="KAF7285869.1"/>
    <property type="molecule type" value="Genomic_DNA"/>
</dbReference>
<evidence type="ECO:0000313" key="2">
    <source>
        <dbReference type="EMBL" id="KAF7285869.1"/>
    </source>
</evidence>
<accession>A0A834MNL3</accession>
<evidence type="ECO:0000256" key="1">
    <source>
        <dbReference type="SAM" id="MobiDB-lite"/>
    </source>
</evidence>
<feature type="region of interest" description="Disordered" evidence="1">
    <location>
        <begin position="1"/>
        <end position="23"/>
    </location>
</feature>
<dbReference type="Proteomes" id="UP000625711">
    <property type="component" value="Unassembled WGS sequence"/>
</dbReference>